<protein>
    <recommendedName>
        <fullName evidence="2">Integrase catalytic domain-containing protein</fullName>
    </recommendedName>
</protein>
<reference evidence="3" key="1">
    <citation type="submission" date="2020-11" db="EMBL/GenBank/DDBJ databases">
        <authorList>
            <consortium name="DOE Joint Genome Institute"/>
            <person name="Ahrendt S."/>
            <person name="Riley R."/>
            <person name="Andreopoulos W."/>
            <person name="Labutti K."/>
            <person name="Pangilinan J."/>
            <person name="Ruiz-Duenas F.J."/>
            <person name="Barrasa J.M."/>
            <person name="Sanchez-Garcia M."/>
            <person name="Camarero S."/>
            <person name="Miyauchi S."/>
            <person name="Serrano A."/>
            <person name="Linde D."/>
            <person name="Babiker R."/>
            <person name="Drula E."/>
            <person name="Ayuso-Fernandez I."/>
            <person name="Pacheco R."/>
            <person name="Padilla G."/>
            <person name="Ferreira P."/>
            <person name="Barriuso J."/>
            <person name="Kellner H."/>
            <person name="Castanera R."/>
            <person name="Alfaro M."/>
            <person name="Ramirez L."/>
            <person name="Pisabarro A.G."/>
            <person name="Kuo A."/>
            <person name="Tritt A."/>
            <person name="Lipzen A."/>
            <person name="He G."/>
            <person name="Yan M."/>
            <person name="Ng V."/>
            <person name="Cullen D."/>
            <person name="Martin F."/>
            <person name="Rosso M.-N."/>
            <person name="Henrissat B."/>
            <person name="Hibbett D."/>
            <person name="Martinez A.T."/>
            <person name="Grigoriev I.V."/>
        </authorList>
    </citation>
    <scope>NUCLEOTIDE SEQUENCE</scope>
    <source>
        <strain evidence="3">CBS 506.95</strain>
    </source>
</reference>
<feature type="non-terminal residue" evidence="3">
    <location>
        <position position="217"/>
    </location>
</feature>
<dbReference type="PROSITE" id="PS50994">
    <property type="entry name" value="INTEGRASE"/>
    <property type="match status" value="1"/>
</dbReference>
<gene>
    <name evidence="3" type="ORF">CPB83DRAFT_748348</name>
</gene>
<dbReference type="InterPro" id="IPR012337">
    <property type="entry name" value="RNaseH-like_sf"/>
</dbReference>
<evidence type="ECO:0000256" key="1">
    <source>
        <dbReference type="ARBA" id="ARBA00022884"/>
    </source>
</evidence>
<dbReference type="OrthoDB" id="446925at2759"/>
<dbReference type="AlphaFoldDB" id="A0A9P6JMX0"/>
<dbReference type="GO" id="GO:0015074">
    <property type="term" value="P:DNA integration"/>
    <property type="evidence" value="ECO:0007669"/>
    <property type="project" value="InterPro"/>
</dbReference>
<dbReference type="Proteomes" id="UP000807306">
    <property type="component" value="Unassembled WGS sequence"/>
</dbReference>
<dbReference type="InterPro" id="IPR036397">
    <property type="entry name" value="RNaseH_sf"/>
</dbReference>
<dbReference type="PANTHER" id="PTHR37984:SF5">
    <property type="entry name" value="PROTEIN NYNRIN-LIKE"/>
    <property type="match status" value="1"/>
</dbReference>
<dbReference type="SUPFAM" id="SSF53098">
    <property type="entry name" value="Ribonuclease H-like"/>
    <property type="match status" value="1"/>
</dbReference>
<comment type="caution">
    <text evidence="3">The sequence shown here is derived from an EMBL/GenBank/DDBJ whole genome shotgun (WGS) entry which is preliminary data.</text>
</comment>
<dbReference type="Gene3D" id="3.30.420.10">
    <property type="entry name" value="Ribonuclease H-like superfamily/Ribonuclease H"/>
    <property type="match status" value="1"/>
</dbReference>
<dbReference type="InterPro" id="IPR050951">
    <property type="entry name" value="Retrovirus_Pol_polyprotein"/>
</dbReference>
<accession>A0A9P6JMX0</accession>
<sequence length="217" mass="24970">AFQKLTKRLGIPLVKIVPYNHRANGVVERGHFNLRESIVKGCEGNIKNWPLKVPEIVFADRITVSRVTGFSPFQLLHATDPILPLDLAEATFMVEEFRTGMTTSDLLVLRARQIAKHPDDLARATRTLQHFCFKSKEQFEKRFHHQLTRKTFNPGELVLPRCTSIELSHDCKSKQQYLGPYEVALRTEGGNYKLNELDGTRLKLRYGARRLIPYISR</sequence>
<keyword evidence="1" id="KW-0694">RNA-binding</keyword>
<proteinExistence type="predicted"/>
<evidence type="ECO:0000313" key="4">
    <source>
        <dbReference type="Proteomes" id="UP000807306"/>
    </source>
</evidence>
<keyword evidence="4" id="KW-1185">Reference proteome</keyword>
<dbReference type="GO" id="GO:0005634">
    <property type="term" value="C:nucleus"/>
    <property type="evidence" value="ECO:0007669"/>
    <property type="project" value="UniProtKB-ARBA"/>
</dbReference>
<name>A0A9P6JMX0_9AGAR</name>
<dbReference type="InterPro" id="IPR001584">
    <property type="entry name" value="Integrase_cat-core"/>
</dbReference>
<dbReference type="GO" id="GO:0003723">
    <property type="term" value="F:RNA binding"/>
    <property type="evidence" value="ECO:0007669"/>
    <property type="project" value="UniProtKB-KW"/>
</dbReference>
<dbReference type="EMBL" id="MU157873">
    <property type="protein sequence ID" value="KAF9526248.1"/>
    <property type="molecule type" value="Genomic_DNA"/>
</dbReference>
<feature type="non-terminal residue" evidence="3">
    <location>
        <position position="1"/>
    </location>
</feature>
<evidence type="ECO:0000313" key="3">
    <source>
        <dbReference type="EMBL" id="KAF9526248.1"/>
    </source>
</evidence>
<feature type="domain" description="Integrase catalytic" evidence="2">
    <location>
        <begin position="1"/>
        <end position="80"/>
    </location>
</feature>
<dbReference type="PANTHER" id="PTHR37984">
    <property type="entry name" value="PROTEIN CBG26694"/>
    <property type="match status" value="1"/>
</dbReference>
<organism evidence="3 4">
    <name type="scientific">Crepidotus variabilis</name>
    <dbReference type="NCBI Taxonomy" id="179855"/>
    <lineage>
        <taxon>Eukaryota</taxon>
        <taxon>Fungi</taxon>
        <taxon>Dikarya</taxon>
        <taxon>Basidiomycota</taxon>
        <taxon>Agaricomycotina</taxon>
        <taxon>Agaricomycetes</taxon>
        <taxon>Agaricomycetidae</taxon>
        <taxon>Agaricales</taxon>
        <taxon>Agaricineae</taxon>
        <taxon>Crepidotaceae</taxon>
        <taxon>Crepidotus</taxon>
    </lineage>
</organism>
<evidence type="ECO:0000259" key="2">
    <source>
        <dbReference type="PROSITE" id="PS50994"/>
    </source>
</evidence>